<dbReference type="Gene3D" id="1.10.287.130">
    <property type="match status" value="1"/>
</dbReference>
<evidence type="ECO:0000256" key="3">
    <source>
        <dbReference type="ARBA" id="ARBA00022553"/>
    </source>
</evidence>
<feature type="domain" description="Histidine kinase" evidence="9">
    <location>
        <begin position="817"/>
        <end position="1032"/>
    </location>
</feature>
<dbReference type="Gene3D" id="2.60.40.10">
    <property type="entry name" value="Immunoglobulins"/>
    <property type="match status" value="1"/>
</dbReference>
<name>A0ABT1QSI3_9GAMM</name>
<dbReference type="SUPFAM" id="SSF52172">
    <property type="entry name" value="CheY-like"/>
    <property type="match status" value="1"/>
</dbReference>
<keyword evidence="11" id="KW-0547">Nucleotide-binding</keyword>
<comment type="catalytic activity">
    <reaction evidence="1">
        <text>ATP + protein L-histidine = ADP + protein N-phospho-L-histidine.</text>
        <dbReference type="EC" id="2.7.13.3"/>
    </reaction>
</comment>
<keyword evidence="11" id="KW-0067">ATP-binding</keyword>
<dbReference type="PANTHER" id="PTHR43047:SF72">
    <property type="entry name" value="OSMOSENSING HISTIDINE PROTEIN KINASE SLN1"/>
    <property type="match status" value="1"/>
</dbReference>
<evidence type="ECO:0000256" key="5">
    <source>
        <dbReference type="ARBA" id="ARBA00022777"/>
    </source>
</evidence>
<evidence type="ECO:0000313" key="11">
    <source>
        <dbReference type="EMBL" id="MCQ4165244.1"/>
    </source>
</evidence>
<dbReference type="InterPro" id="IPR003594">
    <property type="entry name" value="HATPase_dom"/>
</dbReference>
<dbReference type="InterPro" id="IPR005467">
    <property type="entry name" value="His_kinase_dom"/>
</dbReference>
<keyword evidence="3 6" id="KW-0597">Phosphoprotein</keyword>
<evidence type="ECO:0000259" key="10">
    <source>
        <dbReference type="PROSITE" id="PS50110"/>
    </source>
</evidence>
<dbReference type="InterPro" id="IPR036097">
    <property type="entry name" value="HisK_dim/P_sf"/>
</dbReference>
<dbReference type="InterPro" id="IPR036890">
    <property type="entry name" value="HATPase_C_sf"/>
</dbReference>
<dbReference type="InterPro" id="IPR011110">
    <property type="entry name" value="Reg_prop"/>
</dbReference>
<keyword evidence="5" id="KW-0418">Kinase</keyword>
<keyword evidence="7" id="KW-0472">Membrane</keyword>
<dbReference type="PANTHER" id="PTHR43047">
    <property type="entry name" value="TWO-COMPONENT HISTIDINE PROTEIN KINASE"/>
    <property type="match status" value="1"/>
</dbReference>
<evidence type="ECO:0000256" key="2">
    <source>
        <dbReference type="ARBA" id="ARBA00012438"/>
    </source>
</evidence>
<keyword evidence="7" id="KW-1133">Transmembrane helix</keyword>
<dbReference type="InterPro" id="IPR013783">
    <property type="entry name" value="Ig-like_fold"/>
</dbReference>
<dbReference type="CDD" id="cd17546">
    <property type="entry name" value="REC_hyHK_CKI1_RcsC-like"/>
    <property type="match status" value="1"/>
</dbReference>
<dbReference type="CDD" id="cd00082">
    <property type="entry name" value="HisKA"/>
    <property type="match status" value="1"/>
</dbReference>
<keyword evidence="8" id="KW-0732">Signal</keyword>
<dbReference type="CDD" id="cd16922">
    <property type="entry name" value="HATPase_EvgS-ArcB-TorS-like"/>
    <property type="match status" value="1"/>
</dbReference>
<proteinExistence type="predicted"/>
<comment type="caution">
    <text evidence="11">The sequence shown here is derived from an EMBL/GenBank/DDBJ whole genome shotgun (WGS) entry which is preliminary data.</text>
</comment>
<dbReference type="Pfam" id="PF00072">
    <property type="entry name" value="Response_reg"/>
    <property type="match status" value="1"/>
</dbReference>
<dbReference type="InterPro" id="IPR004358">
    <property type="entry name" value="Sig_transdc_His_kin-like_C"/>
</dbReference>
<keyword evidence="12" id="KW-1185">Reference proteome</keyword>
<protein>
    <recommendedName>
        <fullName evidence="2">histidine kinase</fullName>
        <ecNumber evidence="2">2.7.13.3</ecNumber>
    </recommendedName>
</protein>
<dbReference type="Gene3D" id="3.30.565.10">
    <property type="entry name" value="Histidine kinase-like ATPase, C-terminal domain"/>
    <property type="match status" value="1"/>
</dbReference>
<dbReference type="SUPFAM" id="SSF55874">
    <property type="entry name" value="ATPase domain of HSP90 chaperone/DNA topoisomerase II/histidine kinase"/>
    <property type="match status" value="1"/>
</dbReference>
<dbReference type="SMART" id="SM00388">
    <property type="entry name" value="HisKA"/>
    <property type="match status" value="1"/>
</dbReference>
<evidence type="ECO:0000256" key="4">
    <source>
        <dbReference type="ARBA" id="ARBA00022679"/>
    </source>
</evidence>
<reference evidence="11" key="1">
    <citation type="submission" date="2022-07" db="EMBL/GenBank/DDBJ databases">
        <title>Tahibacter sp., a new gammaproteobacterium isolated from the silt sample collected at pig farm.</title>
        <authorList>
            <person name="Chen H."/>
        </authorList>
    </citation>
    <scope>NUCLEOTIDE SEQUENCE</scope>
    <source>
        <strain evidence="11">P2K</strain>
    </source>
</reference>
<evidence type="ECO:0000313" key="12">
    <source>
        <dbReference type="Proteomes" id="UP001165498"/>
    </source>
</evidence>
<dbReference type="Gene3D" id="2.130.10.10">
    <property type="entry name" value="YVTN repeat-like/Quinoprotein amine dehydrogenase"/>
    <property type="match status" value="3"/>
</dbReference>
<dbReference type="SMART" id="SM00387">
    <property type="entry name" value="HATPase_c"/>
    <property type="match status" value="1"/>
</dbReference>
<accession>A0ABT1QSI3</accession>
<dbReference type="SUPFAM" id="SSF47384">
    <property type="entry name" value="Homodimeric domain of signal transducing histidine kinase"/>
    <property type="match status" value="1"/>
</dbReference>
<dbReference type="InterPro" id="IPR015943">
    <property type="entry name" value="WD40/YVTN_repeat-like_dom_sf"/>
</dbReference>
<evidence type="ECO:0000256" key="6">
    <source>
        <dbReference type="PROSITE-ProRule" id="PRU00169"/>
    </source>
</evidence>
<dbReference type="Pfam" id="PF07494">
    <property type="entry name" value="Reg_prop"/>
    <property type="match status" value="2"/>
</dbReference>
<feature type="modified residue" description="4-aspartylphosphate" evidence="6">
    <location>
        <position position="1100"/>
    </location>
</feature>
<dbReference type="SMART" id="SM00448">
    <property type="entry name" value="REC"/>
    <property type="match status" value="1"/>
</dbReference>
<dbReference type="PROSITE" id="PS50110">
    <property type="entry name" value="RESPONSE_REGULATORY"/>
    <property type="match status" value="1"/>
</dbReference>
<keyword evidence="7" id="KW-0812">Transmembrane</keyword>
<dbReference type="Pfam" id="PF02518">
    <property type="entry name" value="HATPase_c"/>
    <property type="match status" value="1"/>
</dbReference>
<dbReference type="EMBL" id="JANFQO010000008">
    <property type="protein sequence ID" value="MCQ4165244.1"/>
    <property type="molecule type" value="Genomic_DNA"/>
</dbReference>
<dbReference type="RefSeq" id="WP_255914361.1">
    <property type="nucleotide sequence ID" value="NZ_JANFQO010000008.1"/>
</dbReference>
<dbReference type="PRINTS" id="PR00344">
    <property type="entry name" value="BCTRLSENSOR"/>
</dbReference>
<evidence type="ECO:0000259" key="9">
    <source>
        <dbReference type="PROSITE" id="PS50109"/>
    </source>
</evidence>
<feature type="chain" id="PRO_5046860886" description="histidine kinase" evidence="8">
    <location>
        <begin position="16"/>
        <end position="1173"/>
    </location>
</feature>
<dbReference type="Pfam" id="PF00512">
    <property type="entry name" value="HisKA"/>
    <property type="match status" value="1"/>
</dbReference>
<feature type="domain" description="Response regulatory" evidence="10">
    <location>
        <begin position="1051"/>
        <end position="1169"/>
    </location>
</feature>
<dbReference type="SUPFAM" id="SSF63829">
    <property type="entry name" value="Calcium-dependent phosphotriesterase"/>
    <property type="match status" value="3"/>
</dbReference>
<sequence>MLVLLLLLTGAPAAAVPLAETPMFRRHGVDDGLPSSTVYKLAEDRDGFIWAGTHDGLARYDGVAFRVWRNIPGDDNSIARNEVSALFVDQANRVWAGGEGSGLNVLDAARQRFRRYRHDDKDPASLSADDVWAISQDTSGAIWVGMYAGGLDRLRADGAGFDHFRTADGAGLASDNVLSLLGTDDGSLWIGSDAGLARRRKDGKIEKVLLHGQPGAPQVMALASEDGQVLATTSAGVYRITLQGAVQRVDPGVAPRMLYAALRDSSGDYWLGTRQGAVRRNAQGGEIVYRAQPLMPGGLPGEDVFDLLADREGGLWLATLDGGVAYLAPTWRRFSQWREEPGRSDSLSPGRIQGLTAGAEDGVWVVGLAGRVDRVDLHSGRTDRWGERIGGEEKRRRSVLQDQRARLWLGQHRGIRVVDLNAGSAQDIRADATAADALPAGPIDQMLEHGGAVWASARGAGLARIDPATLAPQRFLPGASGLRDADVESMRGAPDGSLWVSHVRGMDRYDSAAGRFAAVTGLPETRIHAFAFAADGSVWLHRFGALERYAPRGAAGYVRTQLIDAAQGWPALDAGALVLDTRERLWVSTPRGLYRVDPRRSEVRHYAAEAGLQGSEFVDRSLSLRADGVAVAATTVGVVAFDTSAADPQLPPPPLRLTGVRVRRGSGEYAFDPAQPVLLAWNDRDLRVEARALSYVAANRYEFLLQGFDSSWIAGSDSGQRELAQLRTGDYRLHVRAHTGFDDRVELAAPLHVVVAAPPWARPLAYVLYAVLLAAFALLGGLVWRRRVARAHALALASQRRELAEQASAAKSHFLAHLGHEIRTPMTGLLGMAELLQRTPLEPRQLSYVGGIRTSGEHMLRLVNDALDLARVEAGQLRLEQAAFDPQRVLHDVADVGHALAARKGIGFLVRLPVRPPVAVIGDAQRLRQILLNIVNNAVKFTEVGGVTLELAAAEPGEQRFRISDTGPGMDTAMQARLFQQYSQDANGRSKGGSGLGLAISGELVRLMGGHISVETAPGRGSTFTVSLRLPAAPAETPPAPAPAAPAPALDVLLVDDDPTVAQVLTELLQSLGHTVRHAPQALAALAEVATRRPQRVLLDLDLPDVDGFQLARLLRAQEQESVQRLRIVALTARSDADVEVQARAAGMDGFLRKPVTRALLAAEFGDASGCDL</sequence>
<feature type="signal peptide" evidence="8">
    <location>
        <begin position="1"/>
        <end position="15"/>
    </location>
</feature>
<gene>
    <name evidence="11" type="ORF">NM961_11030</name>
</gene>
<evidence type="ECO:0000256" key="1">
    <source>
        <dbReference type="ARBA" id="ARBA00000085"/>
    </source>
</evidence>
<dbReference type="Proteomes" id="UP001165498">
    <property type="component" value="Unassembled WGS sequence"/>
</dbReference>
<keyword evidence="4" id="KW-0808">Transferase</keyword>
<dbReference type="InterPro" id="IPR001789">
    <property type="entry name" value="Sig_transdc_resp-reg_receiver"/>
</dbReference>
<feature type="transmembrane region" description="Helical" evidence="7">
    <location>
        <begin position="764"/>
        <end position="784"/>
    </location>
</feature>
<dbReference type="Gene3D" id="3.40.50.2300">
    <property type="match status" value="1"/>
</dbReference>
<evidence type="ECO:0000256" key="8">
    <source>
        <dbReference type="SAM" id="SignalP"/>
    </source>
</evidence>
<dbReference type="InterPro" id="IPR003661">
    <property type="entry name" value="HisK_dim/P_dom"/>
</dbReference>
<dbReference type="PROSITE" id="PS50109">
    <property type="entry name" value="HIS_KIN"/>
    <property type="match status" value="1"/>
</dbReference>
<dbReference type="GO" id="GO:0005524">
    <property type="term" value="F:ATP binding"/>
    <property type="evidence" value="ECO:0007669"/>
    <property type="project" value="UniProtKB-KW"/>
</dbReference>
<dbReference type="InterPro" id="IPR011006">
    <property type="entry name" value="CheY-like_superfamily"/>
</dbReference>
<organism evidence="11 12">
    <name type="scientific">Tahibacter harae</name>
    <dbReference type="NCBI Taxonomy" id="2963937"/>
    <lineage>
        <taxon>Bacteria</taxon>
        <taxon>Pseudomonadati</taxon>
        <taxon>Pseudomonadota</taxon>
        <taxon>Gammaproteobacteria</taxon>
        <taxon>Lysobacterales</taxon>
        <taxon>Rhodanobacteraceae</taxon>
        <taxon>Tahibacter</taxon>
    </lineage>
</organism>
<evidence type="ECO:0000256" key="7">
    <source>
        <dbReference type="SAM" id="Phobius"/>
    </source>
</evidence>
<dbReference type="EC" id="2.7.13.3" evidence="2"/>